<dbReference type="Pfam" id="PF05425">
    <property type="entry name" value="CopD"/>
    <property type="match status" value="1"/>
</dbReference>
<accession>A0A920CI20</accession>
<dbReference type="GO" id="GO:0006825">
    <property type="term" value="P:copper ion transport"/>
    <property type="evidence" value="ECO:0007669"/>
    <property type="project" value="InterPro"/>
</dbReference>
<keyword evidence="4 6" id="KW-1133">Transmembrane helix</keyword>
<evidence type="ECO:0000256" key="5">
    <source>
        <dbReference type="ARBA" id="ARBA00023136"/>
    </source>
</evidence>
<name>A0A920CI20_9BACL</name>
<reference evidence="8 9" key="1">
    <citation type="submission" date="2021-03" db="EMBL/GenBank/DDBJ databases">
        <title>Antimicrobial resistance genes in bacteria isolated from Japanese honey, and their potential for conferring macrolide and lincosamide resistance in the American foulbrood pathogen Paenibacillus larvae.</title>
        <authorList>
            <person name="Okamoto M."/>
            <person name="Kumagai M."/>
            <person name="Kanamori H."/>
            <person name="Takamatsu D."/>
        </authorList>
    </citation>
    <scope>NUCLEOTIDE SEQUENCE [LARGE SCALE GENOMIC DNA]</scope>
    <source>
        <strain evidence="8 9">J41TS12</strain>
    </source>
</reference>
<feature type="transmembrane region" description="Helical" evidence="6">
    <location>
        <begin position="113"/>
        <end position="132"/>
    </location>
</feature>
<organism evidence="8 9">
    <name type="scientific">Paenibacillus antibioticophila</name>
    <dbReference type="NCBI Taxonomy" id="1274374"/>
    <lineage>
        <taxon>Bacteria</taxon>
        <taxon>Bacillati</taxon>
        <taxon>Bacillota</taxon>
        <taxon>Bacilli</taxon>
        <taxon>Bacillales</taxon>
        <taxon>Paenibacillaceae</taxon>
        <taxon>Paenibacillus</taxon>
    </lineage>
</organism>
<keyword evidence="5 6" id="KW-0472">Membrane</keyword>
<dbReference type="PANTHER" id="PTHR34820:SF4">
    <property type="entry name" value="INNER MEMBRANE PROTEIN YEBZ"/>
    <property type="match status" value="1"/>
</dbReference>
<feature type="transmembrane region" description="Helical" evidence="6">
    <location>
        <begin position="6"/>
        <end position="27"/>
    </location>
</feature>
<dbReference type="EMBL" id="BORR01000007">
    <property type="protein sequence ID" value="GIO37362.1"/>
    <property type="molecule type" value="Genomic_DNA"/>
</dbReference>
<feature type="transmembrane region" description="Helical" evidence="6">
    <location>
        <begin position="322"/>
        <end position="343"/>
    </location>
</feature>
<evidence type="ECO:0000256" key="2">
    <source>
        <dbReference type="ARBA" id="ARBA00022475"/>
    </source>
</evidence>
<dbReference type="Proteomes" id="UP000681162">
    <property type="component" value="Unassembled WGS sequence"/>
</dbReference>
<evidence type="ECO:0000313" key="9">
    <source>
        <dbReference type="Proteomes" id="UP000681162"/>
    </source>
</evidence>
<dbReference type="GO" id="GO:0005886">
    <property type="term" value="C:plasma membrane"/>
    <property type="evidence" value="ECO:0007669"/>
    <property type="project" value="UniProtKB-SubCell"/>
</dbReference>
<comment type="subcellular location">
    <subcellularLocation>
        <location evidence="1">Cell membrane</location>
        <topology evidence="1">Multi-pass membrane protein</topology>
    </subcellularLocation>
</comment>
<feature type="transmembrane region" description="Helical" evidence="6">
    <location>
        <begin position="39"/>
        <end position="64"/>
    </location>
</feature>
<evidence type="ECO:0000259" key="7">
    <source>
        <dbReference type="Pfam" id="PF05425"/>
    </source>
</evidence>
<keyword evidence="2" id="KW-1003">Cell membrane</keyword>
<dbReference type="InterPro" id="IPR008457">
    <property type="entry name" value="Cu-R_CopD_dom"/>
</dbReference>
<proteinExistence type="predicted"/>
<gene>
    <name evidence="8" type="ORF">J41TS12_22230</name>
</gene>
<dbReference type="InterPro" id="IPR032694">
    <property type="entry name" value="CopC/D"/>
</dbReference>
<dbReference type="RefSeq" id="WP_212939637.1">
    <property type="nucleotide sequence ID" value="NZ_BORR01000007.1"/>
</dbReference>
<sequence>MIYWLGEPLLYLCFTVIIGWLTVIRAGEAEIAARIPKPLVITAIGGIGVLSFLPLLRIVLFFAGNAGFAVSLRNVLFTLAEGKAYGWTLLFCLLMLAAVCVKPLHLSIRKAGWGWWLCCILCLGLAIAVNWFSHMAANYGPAGLLVHLIHFLSVMIWSGTLMAAGWFKPVSSSWSGFLKWFHILAMVAMTLIIGSGWLMSAALIPQIATAAASSYGKALLLKHLLIFPLLLFGFINGFLIKRKLSQDHSYQPTSWIRAEAVLVLAIYIITGYMNQQATPESQPDPASGLVLHGQPSVLLYLSLAIGCLVGLMAVYRRNKNAYLALPLGLVFTLAAYQAVMLFISS</sequence>
<comment type="caution">
    <text evidence="8">The sequence shown here is derived from an EMBL/GenBank/DDBJ whole genome shotgun (WGS) entry which is preliminary data.</text>
</comment>
<evidence type="ECO:0000256" key="6">
    <source>
        <dbReference type="SAM" id="Phobius"/>
    </source>
</evidence>
<feature type="transmembrane region" description="Helical" evidence="6">
    <location>
        <begin position="219"/>
        <end position="239"/>
    </location>
</feature>
<feature type="transmembrane region" description="Helical" evidence="6">
    <location>
        <begin position="144"/>
        <end position="167"/>
    </location>
</feature>
<evidence type="ECO:0000256" key="3">
    <source>
        <dbReference type="ARBA" id="ARBA00022692"/>
    </source>
</evidence>
<keyword evidence="9" id="KW-1185">Reference proteome</keyword>
<dbReference type="AlphaFoldDB" id="A0A920CI20"/>
<dbReference type="PANTHER" id="PTHR34820">
    <property type="entry name" value="INNER MEMBRANE PROTEIN YEBZ"/>
    <property type="match status" value="1"/>
</dbReference>
<keyword evidence="3 6" id="KW-0812">Transmembrane</keyword>
<feature type="domain" description="Copper resistance protein D" evidence="7">
    <location>
        <begin position="177"/>
        <end position="271"/>
    </location>
</feature>
<feature type="transmembrane region" description="Helical" evidence="6">
    <location>
        <begin position="260"/>
        <end position="277"/>
    </location>
</feature>
<evidence type="ECO:0000313" key="8">
    <source>
        <dbReference type="EMBL" id="GIO37362.1"/>
    </source>
</evidence>
<feature type="transmembrane region" description="Helical" evidence="6">
    <location>
        <begin position="179"/>
        <end position="199"/>
    </location>
</feature>
<evidence type="ECO:0000256" key="4">
    <source>
        <dbReference type="ARBA" id="ARBA00022989"/>
    </source>
</evidence>
<protein>
    <recommendedName>
        <fullName evidence="7">Copper resistance protein D domain-containing protein</fullName>
    </recommendedName>
</protein>
<feature type="transmembrane region" description="Helical" evidence="6">
    <location>
        <begin position="297"/>
        <end position="315"/>
    </location>
</feature>
<feature type="transmembrane region" description="Helical" evidence="6">
    <location>
        <begin position="84"/>
        <end position="101"/>
    </location>
</feature>
<evidence type="ECO:0000256" key="1">
    <source>
        <dbReference type="ARBA" id="ARBA00004651"/>
    </source>
</evidence>